<feature type="compositionally biased region" description="Basic residues" evidence="1">
    <location>
        <begin position="245"/>
        <end position="266"/>
    </location>
</feature>
<evidence type="ECO:0000313" key="2">
    <source>
        <dbReference type="EMBL" id="KAE9401422.1"/>
    </source>
</evidence>
<feature type="compositionally biased region" description="Polar residues" evidence="1">
    <location>
        <begin position="180"/>
        <end position="190"/>
    </location>
</feature>
<feature type="compositionally biased region" description="Basic residues" evidence="1">
    <location>
        <begin position="282"/>
        <end position="293"/>
    </location>
</feature>
<dbReference type="Proteomes" id="UP000799118">
    <property type="component" value="Unassembled WGS sequence"/>
</dbReference>
<proteinExistence type="predicted"/>
<feature type="compositionally biased region" description="Basic residues" evidence="1">
    <location>
        <begin position="357"/>
        <end position="371"/>
    </location>
</feature>
<gene>
    <name evidence="2" type="ORF">BT96DRAFT_937961</name>
</gene>
<dbReference type="AlphaFoldDB" id="A0A6A4HQS5"/>
<feature type="compositionally biased region" description="Low complexity" evidence="1">
    <location>
        <begin position="344"/>
        <end position="356"/>
    </location>
</feature>
<feature type="compositionally biased region" description="Polar residues" evidence="1">
    <location>
        <begin position="90"/>
        <end position="103"/>
    </location>
</feature>
<feature type="compositionally biased region" description="Basic and acidic residues" evidence="1">
    <location>
        <begin position="294"/>
        <end position="303"/>
    </location>
</feature>
<dbReference type="OrthoDB" id="3070525at2759"/>
<sequence length="432" mass="47091">MSSRYHTRSQKLAAEPQTMGSVLPVPENCPSPTKRITKKLQEAVKPTEDRSYRDLVAPRTAKAVNSGPSNPKGPVLWPKMPPLSVDVGNNKITSTNSELTSAPESDDDNEEPWTTVGPRRSRLFNNLADYKPSKSNKPVKLTSEQKATVQAAERLLTPAQQNLIQKRNDLIQKGRRGRSRSPNAGPSSYVTKGKFGDRNNEISDSKLNVEVQKAALENWNAIGKASKPGNKLQASDSDHSDHEHRKDHKKSGSSKRKECMHKKKKARIEAKYSSDSESGTGRVHKRDSKRAKRESKVALKEMLKPMSSTYAKQLHKVVKGHTPTLASQHGDKPYTKPVNQLPEGSSLAKVLGASASAKKKKSSKRSKKGRKNTSSSGSDADESDSSPESSSESGDDESSAQKASSGSSNDEQTSGLSDNGDSSPTLLNWRKS</sequence>
<evidence type="ECO:0000313" key="3">
    <source>
        <dbReference type="Proteomes" id="UP000799118"/>
    </source>
</evidence>
<feature type="region of interest" description="Disordered" evidence="1">
    <location>
        <begin position="1"/>
        <end position="205"/>
    </location>
</feature>
<feature type="compositionally biased region" description="Polar residues" evidence="1">
    <location>
        <begin position="409"/>
        <end position="426"/>
    </location>
</feature>
<evidence type="ECO:0000256" key="1">
    <source>
        <dbReference type="SAM" id="MobiDB-lite"/>
    </source>
</evidence>
<name>A0A6A4HQS5_9AGAR</name>
<feature type="compositionally biased region" description="Basic and acidic residues" evidence="1">
    <location>
        <begin position="194"/>
        <end position="204"/>
    </location>
</feature>
<accession>A0A6A4HQS5</accession>
<reference evidence="2" key="1">
    <citation type="journal article" date="2019" name="Environ. Microbiol.">
        <title>Fungal ecological strategies reflected in gene transcription - a case study of two litter decomposers.</title>
        <authorList>
            <person name="Barbi F."/>
            <person name="Kohler A."/>
            <person name="Barry K."/>
            <person name="Baskaran P."/>
            <person name="Daum C."/>
            <person name="Fauchery L."/>
            <person name="Ihrmark K."/>
            <person name="Kuo A."/>
            <person name="LaButti K."/>
            <person name="Lipzen A."/>
            <person name="Morin E."/>
            <person name="Grigoriev I.V."/>
            <person name="Henrissat B."/>
            <person name="Lindahl B."/>
            <person name="Martin F."/>
        </authorList>
    </citation>
    <scope>NUCLEOTIDE SEQUENCE</scope>
    <source>
        <strain evidence="2">JB14</strain>
    </source>
</reference>
<feature type="compositionally biased region" description="Basic and acidic residues" evidence="1">
    <location>
        <begin position="39"/>
        <end position="53"/>
    </location>
</feature>
<feature type="region of interest" description="Disordered" evidence="1">
    <location>
        <begin position="220"/>
        <end position="432"/>
    </location>
</feature>
<dbReference type="EMBL" id="ML769446">
    <property type="protein sequence ID" value="KAE9401422.1"/>
    <property type="molecule type" value="Genomic_DNA"/>
</dbReference>
<keyword evidence="3" id="KW-1185">Reference proteome</keyword>
<protein>
    <submittedName>
        <fullName evidence="2">Uncharacterized protein</fullName>
    </submittedName>
</protein>
<organism evidence="2 3">
    <name type="scientific">Gymnopus androsaceus JB14</name>
    <dbReference type="NCBI Taxonomy" id="1447944"/>
    <lineage>
        <taxon>Eukaryota</taxon>
        <taxon>Fungi</taxon>
        <taxon>Dikarya</taxon>
        <taxon>Basidiomycota</taxon>
        <taxon>Agaricomycotina</taxon>
        <taxon>Agaricomycetes</taxon>
        <taxon>Agaricomycetidae</taxon>
        <taxon>Agaricales</taxon>
        <taxon>Marasmiineae</taxon>
        <taxon>Omphalotaceae</taxon>
        <taxon>Gymnopus</taxon>
    </lineage>
</organism>